<evidence type="ECO:0000259" key="14">
    <source>
        <dbReference type="Pfam" id="PF02771"/>
    </source>
</evidence>
<gene>
    <name evidence="15" type="ORF">QDX21_11205</name>
</gene>
<reference evidence="15 16" key="1">
    <citation type="submission" date="2023-03" db="EMBL/GenBank/DDBJ databases">
        <title>Complete genome sequences of several Auritidibacter ignavus strains isolated from ear infections.</title>
        <authorList>
            <person name="Baehr T."/>
            <person name="Baumhoegger A.M."/>
        </authorList>
    </citation>
    <scope>NUCLEOTIDE SEQUENCE [LARGE SCALE GENOMIC DNA]</scope>
    <source>
        <strain evidence="15 16">BABAE-6</strain>
    </source>
</reference>
<dbReference type="InterPro" id="IPR036250">
    <property type="entry name" value="AcylCo_DH-like_C"/>
</dbReference>
<dbReference type="InterPro" id="IPR006091">
    <property type="entry name" value="Acyl-CoA_Oxase/DH_mid-dom"/>
</dbReference>
<dbReference type="AlphaFoldDB" id="A0AAJ6DBP6"/>
<evidence type="ECO:0000256" key="8">
    <source>
        <dbReference type="ARBA" id="ARBA00037927"/>
    </source>
</evidence>
<name>A0AAJ6DBP6_9MICC</name>
<protein>
    <recommendedName>
        <fullName evidence="9">glutaryl-CoA dehydrogenase (ETF)</fullName>
        <ecNumber evidence="9">1.3.8.6</ecNumber>
    </recommendedName>
</protein>
<dbReference type="Pfam" id="PF02770">
    <property type="entry name" value="Acyl-CoA_dh_M"/>
    <property type="match status" value="1"/>
</dbReference>
<proteinExistence type="inferred from homology"/>
<dbReference type="PROSITE" id="PS00073">
    <property type="entry name" value="ACYL_COA_DH_2"/>
    <property type="match status" value="1"/>
</dbReference>
<comment type="catalytic activity">
    <reaction evidence="10">
        <text>glutaryl-CoA + oxidized [electron-transfer flavoprotein] + 2 H(+) = (2E)-butenoyl-CoA + reduced [electron-transfer flavoprotein] + CO2</text>
        <dbReference type="Rhea" id="RHEA:13389"/>
        <dbReference type="Rhea" id="RHEA-COMP:10685"/>
        <dbReference type="Rhea" id="RHEA-COMP:10686"/>
        <dbReference type="ChEBI" id="CHEBI:15378"/>
        <dbReference type="ChEBI" id="CHEBI:16526"/>
        <dbReference type="ChEBI" id="CHEBI:57332"/>
        <dbReference type="ChEBI" id="CHEBI:57378"/>
        <dbReference type="ChEBI" id="CHEBI:57692"/>
        <dbReference type="ChEBI" id="CHEBI:58307"/>
        <dbReference type="EC" id="1.3.8.6"/>
    </reaction>
</comment>
<dbReference type="Pfam" id="PF00441">
    <property type="entry name" value="Acyl-CoA_dh_1"/>
    <property type="match status" value="1"/>
</dbReference>
<evidence type="ECO:0000256" key="6">
    <source>
        <dbReference type="ARBA" id="ARBA00023002"/>
    </source>
</evidence>
<dbReference type="InterPro" id="IPR037069">
    <property type="entry name" value="AcylCoA_DH/ox_N_sf"/>
</dbReference>
<keyword evidence="5" id="KW-0809">Transit peptide</keyword>
<dbReference type="SUPFAM" id="SSF47203">
    <property type="entry name" value="Acyl-CoA dehydrogenase C-terminal domain-like"/>
    <property type="match status" value="1"/>
</dbReference>
<comment type="pathway">
    <text evidence="7">Amino-acid metabolism; lysine degradation.</text>
</comment>
<dbReference type="Gene3D" id="1.10.540.10">
    <property type="entry name" value="Acyl-CoA dehydrogenase/oxidase, N-terminal domain"/>
    <property type="match status" value="1"/>
</dbReference>
<dbReference type="PANTHER" id="PTHR42807">
    <property type="entry name" value="GLUTARYL-COA DEHYDROGENASE, MITOCHONDRIAL"/>
    <property type="match status" value="1"/>
</dbReference>
<dbReference type="Proteomes" id="UP001224674">
    <property type="component" value="Chromosome"/>
</dbReference>
<dbReference type="Gene3D" id="1.20.140.10">
    <property type="entry name" value="Butyryl-CoA Dehydrogenase, subunit A, domain 3"/>
    <property type="match status" value="1"/>
</dbReference>
<dbReference type="InterPro" id="IPR009100">
    <property type="entry name" value="AcylCoA_DH/oxidase_NM_dom_sf"/>
</dbReference>
<comment type="pathway">
    <text evidence="8">Amino-acid metabolism; tryptophan metabolism.</text>
</comment>
<evidence type="ECO:0000259" key="13">
    <source>
        <dbReference type="Pfam" id="PF02770"/>
    </source>
</evidence>
<keyword evidence="6 11" id="KW-0560">Oxidoreductase</keyword>
<evidence type="ECO:0000256" key="7">
    <source>
        <dbReference type="ARBA" id="ARBA00037899"/>
    </source>
</evidence>
<dbReference type="InterPro" id="IPR013786">
    <property type="entry name" value="AcylCoA_DH/ox_N"/>
</dbReference>
<feature type="domain" description="Acyl-CoA dehydrogenase/oxidase N-terminal" evidence="14">
    <location>
        <begin position="33"/>
        <end position="141"/>
    </location>
</feature>
<evidence type="ECO:0000313" key="16">
    <source>
        <dbReference type="Proteomes" id="UP001224674"/>
    </source>
</evidence>
<dbReference type="SUPFAM" id="SSF56645">
    <property type="entry name" value="Acyl-CoA dehydrogenase NM domain-like"/>
    <property type="match status" value="1"/>
</dbReference>
<evidence type="ECO:0000313" key="15">
    <source>
        <dbReference type="EMBL" id="WGH92850.1"/>
    </source>
</evidence>
<evidence type="ECO:0000256" key="4">
    <source>
        <dbReference type="ARBA" id="ARBA00022827"/>
    </source>
</evidence>
<sequence>MTENTFPGRTEPDYHVTDALDVDYYQVFSDIPDEDRAVWLRARDYAESVAEQLADGWNKHEYSVSIAQGLGKAGLLSDGLDHPDLEKFSPLATGLVNMELSRVDGSLGTILAVQGGLALRTLVYFGSEEQKAKYLKPVATVEIPGAFGLTEPDHGSDSAGLETQATRQQDGSWVLRGSKRWIGNGAAGGITFIFARVNSEGAEDHGKVRGFIVPQETEGYSATPIRYKGSLRGIDQADIWLDDVHLPADAVLPDMHNFKDVSKVLYATRAGVAWSALGHATGCFEAALAYATQRKQFGKVLAKHQMVQERLTRMLSELVSMQLYCVQLANLEANGILRPTQASLAKYNNTRTARRIAADARDLMGGNGIKLEHGVIRHMADIEGIHTYEGTESVQALLIGRDLTGHGAFA</sequence>
<evidence type="ECO:0000256" key="2">
    <source>
        <dbReference type="ARBA" id="ARBA00009347"/>
    </source>
</evidence>
<evidence type="ECO:0000259" key="12">
    <source>
        <dbReference type="Pfam" id="PF00441"/>
    </source>
</evidence>
<accession>A0AAJ6DBP6</accession>
<evidence type="ECO:0000256" key="9">
    <source>
        <dbReference type="ARBA" id="ARBA00039033"/>
    </source>
</evidence>
<dbReference type="EC" id="1.3.8.6" evidence="9"/>
<dbReference type="EMBL" id="CP122566">
    <property type="protein sequence ID" value="WGH92850.1"/>
    <property type="molecule type" value="Genomic_DNA"/>
</dbReference>
<dbReference type="InterPro" id="IPR009075">
    <property type="entry name" value="AcylCo_DH/oxidase_C"/>
</dbReference>
<comment type="similarity">
    <text evidence="2 11">Belongs to the acyl-CoA dehydrogenase family.</text>
</comment>
<feature type="domain" description="Acyl-CoA oxidase/dehydrogenase middle" evidence="13">
    <location>
        <begin position="146"/>
        <end position="244"/>
    </location>
</feature>
<evidence type="ECO:0000256" key="5">
    <source>
        <dbReference type="ARBA" id="ARBA00022946"/>
    </source>
</evidence>
<dbReference type="InterPro" id="IPR006089">
    <property type="entry name" value="Acyl-CoA_DH_CS"/>
</dbReference>
<keyword evidence="16" id="KW-1185">Reference proteome</keyword>
<dbReference type="InterPro" id="IPR046373">
    <property type="entry name" value="Acyl-CoA_Oxase/DH_mid-dom_sf"/>
</dbReference>
<keyword evidence="4 11" id="KW-0274">FAD</keyword>
<dbReference type="Gene3D" id="2.40.110.10">
    <property type="entry name" value="Butyryl-CoA Dehydrogenase, subunit A, domain 2"/>
    <property type="match status" value="1"/>
</dbReference>
<evidence type="ECO:0000256" key="11">
    <source>
        <dbReference type="RuleBase" id="RU362125"/>
    </source>
</evidence>
<dbReference type="InterPro" id="IPR052033">
    <property type="entry name" value="Glutaryl-CoA_DH_mitochondrial"/>
</dbReference>
<evidence type="ECO:0000256" key="1">
    <source>
        <dbReference type="ARBA" id="ARBA00001974"/>
    </source>
</evidence>
<dbReference type="GO" id="GO:0004361">
    <property type="term" value="F:glutaryl-CoA dehydrogenase activity"/>
    <property type="evidence" value="ECO:0007669"/>
    <property type="project" value="UniProtKB-EC"/>
</dbReference>
<keyword evidence="3 11" id="KW-0285">Flavoprotein</keyword>
<feature type="domain" description="Acyl-CoA dehydrogenase/oxidase C-terminal" evidence="12">
    <location>
        <begin position="260"/>
        <end position="403"/>
    </location>
</feature>
<organism evidence="15 16">
    <name type="scientific">Auritidibacter ignavus</name>
    <dbReference type="NCBI Taxonomy" id="678932"/>
    <lineage>
        <taxon>Bacteria</taxon>
        <taxon>Bacillati</taxon>
        <taxon>Actinomycetota</taxon>
        <taxon>Actinomycetes</taxon>
        <taxon>Micrococcales</taxon>
        <taxon>Micrococcaceae</taxon>
        <taxon>Auritidibacter</taxon>
    </lineage>
</organism>
<comment type="cofactor">
    <cofactor evidence="1 11">
        <name>FAD</name>
        <dbReference type="ChEBI" id="CHEBI:57692"/>
    </cofactor>
</comment>
<evidence type="ECO:0000256" key="3">
    <source>
        <dbReference type="ARBA" id="ARBA00022630"/>
    </source>
</evidence>
<dbReference type="PANTHER" id="PTHR42807:SF1">
    <property type="entry name" value="GLUTARYL-COA DEHYDROGENASE, MITOCHONDRIAL"/>
    <property type="match status" value="1"/>
</dbReference>
<dbReference type="GO" id="GO:0050660">
    <property type="term" value="F:flavin adenine dinucleotide binding"/>
    <property type="evidence" value="ECO:0007669"/>
    <property type="project" value="InterPro"/>
</dbReference>
<dbReference type="RefSeq" id="WP_279674746.1">
    <property type="nucleotide sequence ID" value="NZ_CP122566.1"/>
</dbReference>
<dbReference type="Pfam" id="PF02771">
    <property type="entry name" value="Acyl-CoA_dh_N"/>
    <property type="match status" value="1"/>
</dbReference>
<evidence type="ECO:0000256" key="10">
    <source>
        <dbReference type="ARBA" id="ARBA00049493"/>
    </source>
</evidence>